<feature type="region of interest" description="Disordered" evidence="1">
    <location>
        <begin position="1"/>
        <end position="54"/>
    </location>
</feature>
<sequence length="54" mass="6407">MNEKNVKKKLPKPLVLAEQQPLKDQRVEDELPDFSNEIHDFCPSRDRDYGPLER</sequence>
<evidence type="ECO:0000313" key="2">
    <source>
        <dbReference type="EMBL" id="ROQ25844.1"/>
    </source>
</evidence>
<comment type="caution">
    <text evidence="2">The sequence shown here is derived from an EMBL/GenBank/DDBJ whole genome shotgun (WGS) entry which is preliminary data.</text>
</comment>
<reference evidence="2 3" key="1">
    <citation type="submission" date="2018-11" db="EMBL/GenBank/DDBJ databases">
        <title>Genomic Encyclopedia of Type Strains, Phase IV (KMG-IV): sequencing the most valuable type-strain genomes for metagenomic binning, comparative biology and taxonomic classification.</title>
        <authorList>
            <person name="Goeker M."/>
        </authorList>
    </citation>
    <scope>NUCLEOTIDE SEQUENCE [LARGE SCALE GENOMIC DNA]</scope>
    <source>
        <strain evidence="2 3">DSM 21945</strain>
    </source>
</reference>
<gene>
    <name evidence="2" type="ORF">EDC28_105154</name>
</gene>
<name>A0A3N1P164_9GAMM</name>
<organism evidence="2 3">
    <name type="scientific">Gallaecimonas pentaromativorans</name>
    <dbReference type="NCBI Taxonomy" id="584787"/>
    <lineage>
        <taxon>Bacteria</taxon>
        <taxon>Pseudomonadati</taxon>
        <taxon>Pseudomonadota</taxon>
        <taxon>Gammaproteobacteria</taxon>
        <taxon>Enterobacterales</taxon>
        <taxon>Gallaecimonadaceae</taxon>
        <taxon>Gallaecimonas</taxon>
    </lineage>
</organism>
<dbReference type="RefSeq" id="WP_157052901.1">
    <property type="nucleotide sequence ID" value="NZ_JBLXAC010000003.1"/>
</dbReference>
<accession>A0A3N1P164</accession>
<proteinExistence type="predicted"/>
<dbReference type="AlphaFoldDB" id="A0A3N1P164"/>
<dbReference type="EMBL" id="RJUL01000005">
    <property type="protein sequence ID" value="ROQ25844.1"/>
    <property type="molecule type" value="Genomic_DNA"/>
</dbReference>
<protein>
    <submittedName>
        <fullName evidence="2">Uncharacterized protein</fullName>
    </submittedName>
</protein>
<keyword evidence="3" id="KW-1185">Reference proteome</keyword>
<feature type="compositionally biased region" description="Basic and acidic residues" evidence="1">
    <location>
        <begin position="36"/>
        <end position="54"/>
    </location>
</feature>
<evidence type="ECO:0000313" key="3">
    <source>
        <dbReference type="Proteomes" id="UP000268033"/>
    </source>
</evidence>
<evidence type="ECO:0000256" key="1">
    <source>
        <dbReference type="SAM" id="MobiDB-lite"/>
    </source>
</evidence>
<feature type="compositionally biased region" description="Basic residues" evidence="1">
    <location>
        <begin position="1"/>
        <end position="11"/>
    </location>
</feature>
<dbReference type="Proteomes" id="UP000268033">
    <property type="component" value="Unassembled WGS sequence"/>
</dbReference>
<dbReference type="OrthoDB" id="9949924at2"/>